<organism evidence="2 3">
    <name type="scientific">Ensifer adhaerens</name>
    <name type="common">Sinorhizobium morelense</name>
    <dbReference type="NCBI Taxonomy" id="106592"/>
    <lineage>
        <taxon>Bacteria</taxon>
        <taxon>Pseudomonadati</taxon>
        <taxon>Pseudomonadota</taxon>
        <taxon>Alphaproteobacteria</taxon>
        <taxon>Hyphomicrobiales</taxon>
        <taxon>Rhizobiaceae</taxon>
        <taxon>Sinorhizobium/Ensifer group</taxon>
        <taxon>Ensifer</taxon>
    </lineage>
</organism>
<dbReference type="InterPro" id="IPR027417">
    <property type="entry name" value="P-loop_NTPase"/>
</dbReference>
<dbReference type="SUPFAM" id="SSF52540">
    <property type="entry name" value="P-loop containing nucleoside triphosphate hydrolases"/>
    <property type="match status" value="1"/>
</dbReference>
<protein>
    <submittedName>
        <fullName evidence="2">Damage-inducible mutagenesis protein</fullName>
    </submittedName>
</protein>
<evidence type="ECO:0000313" key="2">
    <source>
        <dbReference type="EMBL" id="KOF20088.1"/>
    </source>
</evidence>
<name>A0A0L8BZR8_ENSAD</name>
<dbReference type="PATRIC" id="fig|106592.7.peg.4610"/>
<accession>A0A0L8BZR8</accession>
<gene>
    <name evidence="2" type="ORF">AC244_09270</name>
</gene>
<dbReference type="Proteomes" id="UP000037425">
    <property type="component" value="Unassembled WGS sequence"/>
</dbReference>
<proteinExistence type="predicted"/>
<dbReference type="OrthoDB" id="7202530at2"/>
<dbReference type="AlphaFoldDB" id="A0A0L8BZR8"/>
<sequence length="250" mass="26601">MSAVRAHVIADLRERISSIERHAVKKAGCLEFGVPEIDAVLPGGGLAHGALHEFAGGGVGTVDGAAAALFAAGIATRTAGPIVWCLTRPDLFMPALAQVGLHADRVIFVESDKEEDVLANMEEALAYGSLGAVVGEIVRLPMAASRHLQLAAEKTGTMALAVRRWRRQTEANDFGQPTASTTRWRVSVRPSEVLPVPGVGRPRWFLELMRVKAGECAEFLVGACDDQGRIDLPSRSADGSHSSRRSIHPG</sequence>
<dbReference type="RefSeq" id="WP_053248539.1">
    <property type="nucleotide sequence ID" value="NZ_LGAP01000003.1"/>
</dbReference>
<evidence type="ECO:0000313" key="3">
    <source>
        <dbReference type="Proteomes" id="UP000037425"/>
    </source>
</evidence>
<evidence type="ECO:0000256" key="1">
    <source>
        <dbReference type="SAM" id="MobiDB-lite"/>
    </source>
</evidence>
<comment type="caution">
    <text evidence="2">The sequence shown here is derived from an EMBL/GenBank/DDBJ whole genome shotgun (WGS) entry which is preliminary data.</text>
</comment>
<dbReference type="Gene3D" id="3.40.50.300">
    <property type="entry name" value="P-loop containing nucleotide triphosphate hydrolases"/>
    <property type="match status" value="1"/>
</dbReference>
<dbReference type="PIRSF" id="PIRSF034285">
    <property type="entry name" value="UCP034285"/>
    <property type="match status" value="1"/>
</dbReference>
<reference evidence="3" key="1">
    <citation type="submission" date="2015-07" db="EMBL/GenBank/DDBJ databases">
        <title>Whole genome sequence of an Ensifer adhaerens strain isolated from a cave pool in the Wind Cave National Park.</title>
        <authorList>
            <person name="Eng W.W.H."/>
            <person name="Gan H.M."/>
            <person name="Barton H.A."/>
            <person name="Savka M.A."/>
        </authorList>
    </citation>
    <scope>NUCLEOTIDE SEQUENCE [LARGE SCALE GENOMIC DNA]</scope>
    <source>
        <strain evidence="3">SD006</strain>
    </source>
</reference>
<dbReference type="EMBL" id="LGAP01000003">
    <property type="protein sequence ID" value="KOF20088.1"/>
    <property type="molecule type" value="Genomic_DNA"/>
</dbReference>
<dbReference type="InterPro" id="IPR017026">
    <property type="entry name" value="ImuA"/>
</dbReference>
<feature type="region of interest" description="Disordered" evidence="1">
    <location>
        <begin position="231"/>
        <end position="250"/>
    </location>
</feature>